<dbReference type="eggNOG" id="COG3764">
    <property type="taxonomic scope" value="Bacteria"/>
</dbReference>
<dbReference type="InterPro" id="IPR005754">
    <property type="entry name" value="Sortase"/>
</dbReference>
<dbReference type="InterPro" id="IPR023365">
    <property type="entry name" value="Sortase_dom-sf"/>
</dbReference>
<accession>S1N3C1</accession>
<dbReference type="NCBIfam" id="TIGR01076">
    <property type="entry name" value="sortase_fam"/>
    <property type="match status" value="1"/>
</dbReference>
<dbReference type="Pfam" id="PF04203">
    <property type="entry name" value="Sortase"/>
    <property type="match status" value="1"/>
</dbReference>
<dbReference type="InterPro" id="IPR042007">
    <property type="entry name" value="Sortase_A"/>
</dbReference>
<keyword evidence="5" id="KW-0812">Transmembrane</keyword>
<keyword evidence="5" id="KW-1133">Transmembrane helix</keyword>
<evidence type="ECO:0008006" key="8">
    <source>
        <dbReference type="Google" id="ProtNLM"/>
    </source>
</evidence>
<feature type="active site" description="Proton donor/acceptor" evidence="4">
    <location>
        <position position="135"/>
    </location>
</feature>
<dbReference type="Proteomes" id="UP000014113">
    <property type="component" value="Unassembled WGS sequence"/>
</dbReference>
<organism evidence="6 7">
    <name type="scientific">Enterococcus columbae DSM 7374 = ATCC 51263</name>
    <dbReference type="NCBI Taxonomy" id="1121865"/>
    <lineage>
        <taxon>Bacteria</taxon>
        <taxon>Bacillati</taxon>
        <taxon>Bacillota</taxon>
        <taxon>Bacilli</taxon>
        <taxon>Lactobacillales</taxon>
        <taxon>Enterococcaceae</taxon>
        <taxon>Enterococcus</taxon>
    </lineage>
</organism>
<dbReference type="CDD" id="cd06165">
    <property type="entry name" value="Sortase_A"/>
    <property type="match status" value="1"/>
</dbReference>
<keyword evidence="5" id="KW-0472">Membrane</keyword>
<dbReference type="Gene3D" id="2.40.260.10">
    <property type="entry name" value="Sortase"/>
    <property type="match status" value="1"/>
</dbReference>
<dbReference type="PATRIC" id="fig|1121865.3.peg.1818"/>
<keyword evidence="3" id="KW-0788">Thiol protease</keyword>
<protein>
    <recommendedName>
        <fullName evidence="8">Sortase</fullName>
    </recommendedName>
</protein>
<comment type="caution">
    <text evidence="6">The sequence shown here is derived from an EMBL/GenBank/DDBJ whole genome shotgun (WGS) entry which is preliminary data.</text>
</comment>
<evidence type="ECO:0000256" key="1">
    <source>
        <dbReference type="ARBA" id="ARBA00022670"/>
    </source>
</evidence>
<feature type="transmembrane region" description="Helical" evidence="5">
    <location>
        <begin position="9"/>
        <end position="27"/>
    </location>
</feature>
<dbReference type="STRING" id="1121865.OMW_01876"/>
<evidence type="ECO:0000256" key="4">
    <source>
        <dbReference type="PIRSR" id="PIRSR605754-1"/>
    </source>
</evidence>
<reference evidence="6 7" key="1">
    <citation type="submission" date="2013-03" db="EMBL/GenBank/DDBJ databases">
        <title>The Genome Sequence of Enterococcus columbae ATCC_51263 (PacBio/Illumina hybrid assembly).</title>
        <authorList>
            <consortium name="The Broad Institute Genomics Platform"/>
            <consortium name="The Broad Institute Genome Sequencing Center for Infectious Disease"/>
            <person name="Earl A."/>
            <person name="Russ C."/>
            <person name="Gilmore M."/>
            <person name="Surin D."/>
            <person name="Walker B."/>
            <person name="Young S."/>
            <person name="Zeng Q."/>
            <person name="Gargeya S."/>
            <person name="Fitzgerald M."/>
            <person name="Haas B."/>
            <person name="Abouelleil A."/>
            <person name="Allen A.W."/>
            <person name="Alvarado L."/>
            <person name="Arachchi H.M."/>
            <person name="Berlin A.M."/>
            <person name="Chapman S.B."/>
            <person name="Gainer-Dewar J."/>
            <person name="Goldberg J."/>
            <person name="Griggs A."/>
            <person name="Gujja S."/>
            <person name="Hansen M."/>
            <person name="Howarth C."/>
            <person name="Imamovic A."/>
            <person name="Ireland A."/>
            <person name="Larimer J."/>
            <person name="McCowan C."/>
            <person name="Murphy C."/>
            <person name="Pearson M."/>
            <person name="Poon T.W."/>
            <person name="Priest M."/>
            <person name="Roberts A."/>
            <person name="Saif S."/>
            <person name="Shea T."/>
            <person name="Sisk P."/>
            <person name="Sykes S."/>
            <person name="Wortman J."/>
            <person name="Nusbaum C."/>
            <person name="Birren B."/>
        </authorList>
    </citation>
    <scope>NUCLEOTIDE SEQUENCE [LARGE SCALE GENOMIC DNA]</scope>
    <source>
        <strain evidence="6 7">ATCC 51263</strain>
    </source>
</reference>
<keyword evidence="2" id="KW-0378">Hydrolase</keyword>
<dbReference type="AlphaFoldDB" id="S1N3C1"/>
<dbReference type="GO" id="GO:0006508">
    <property type="term" value="P:proteolysis"/>
    <property type="evidence" value="ECO:0007669"/>
    <property type="project" value="UniProtKB-KW"/>
</dbReference>
<evidence type="ECO:0000313" key="6">
    <source>
        <dbReference type="EMBL" id="EOW80103.1"/>
    </source>
</evidence>
<dbReference type="EMBL" id="ASWJ01000010">
    <property type="protein sequence ID" value="EOW80103.1"/>
    <property type="molecule type" value="Genomic_DNA"/>
</dbReference>
<name>S1N3C1_9ENTE</name>
<keyword evidence="1" id="KW-0645">Protease</keyword>
<feature type="active site" description="Acyl-thioester intermediate" evidence="4">
    <location>
        <position position="197"/>
    </location>
</feature>
<dbReference type="GO" id="GO:0008234">
    <property type="term" value="F:cysteine-type peptidase activity"/>
    <property type="evidence" value="ECO:0007669"/>
    <property type="project" value="UniProtKB-KW"/>
</dbReference>
<proteinExistence type="predicted"/>
<dbReference type="SUPFAM" id="SSF63817">
    <property type="entry name" value="Sortase"/>
    <property type="match status" value="1"/>
</dbReference>
<gene>
    <name evidence="6" type="ORF">I568_02182</name>
</gene>
<dbReference type="RefSeq" id="WP_016183983.1">
    <property type="nucleotide sequence ID" value="NZ_JXKI01000018.1"/>
</dbReference>
<evidence type="ECO:0000256" key="3">
    <source>
        <dbReference type="ARBA" id="ARBA00022807"/>
    </source>
</evidence>
<evidence type="ECO:0000256" key="2">
    <source>
        <dbReference type="ARBA" id="ARBA00022801"/>
    </source>
</evidence>
<dbReference type="OrthoDB" id="1648028at2"/>
<evidence type="ECO:0000313" key="7">
    <source>
        <dbReference type="Proteomes" id="UP000014113"/>
    </source>
</evidence>
<keyword evidence="7" id="KW-1185">Reference proteome</keyword>
<sequence>MRKKAWKKWLFNIVIIVLVVVGLVLIFNQPLQKMLLQHKTQTYQVHRVTRKKIVQNQKAKATFDFDQVQSVDAQAVLKNQFSNEQLPVIGYVAVPSVKIQLPIFKGLANEVLLYGAGTTSETQVMGEGNYGLASHRMFDESLLFTPLDHVKMGDKIYLTDLAKIYCYEVIANERVSPNRVDVLDEVPNSKLVTLITCGEMSGETRRVVQGKLTQTIDYQQADQQTLAVFTR</sequence>
<evidence type="ECO:0000256" key="5">
    <source>
        <dbReference type="SAM" id="Phobius"/>
    </source>
</evidence>